<dbReference type="Pfam" id="PF04085">
    <property type="entry name" value="MreC"/>
    <property type="match status" value="1"/>
</dbReference>
<sequence>MGGFISRWRRLFITVLVIMVVTVSLSLTARIRGNVIGLSTLINTVVSPAESSMAFIGRETGLGLSTVGDIFTLQQQNRALERQLLKYKSMKLELSEVLAENSRLRGLLGLEHALGRWKLEPASIISRNPDSWFDTVMIDQGTRNGVHTGMAVIVPQGVVGRVISAGPNTSTVMLILDPKSGIGALDVRSQSTGVVLGQNPVAGLLKFQLFSSKANVLPGDVVTTSGLSQYYPKGLLIGQVVSVTHNQYGLTETATIQPAVDFNRLETVMVVQSHPSGASIPPIFGGGKS</sequence>
<dbReference type="InterPro" id="IPR007221">
    <property type="entry name" value="MreC"/>
</dbReference>
<proteinExistence type="inferred from homology"/>
<dbReference type="PANTHER" id="PTHR34138">
    <property type="entry name" value="CELL SHAPE-DETERMINING PROTEIN MREC"/>
    <property type="match status" value="1"/>
</dbReference>
<comment type="caution">
    <text evidence="7">The sequence shown here is derived from an EMBL/GenBank/DDBJ whole genome shotgun (WGS) entry which is preliminary data.</text>
</comment>
<evidence type="ECO:0000256" key="2">
    <source>
        <dbReference type="ARBA" id="ARBA00013855"/>
    </source>
</evidence>
<evidence type="ECO:0000256" key="1">
    <source>
        <dbReference type="ARBA" id="ARBA00009369"/>
    </source>
</evidence>
<dbReference type="Gene3D" id="2.40.10.340">
    <property type="entry name" value="Rod shape-determining protein MreC, domain 1"/>
    <property type="match status" value="1"/>
</dbReference>
<comment type="similarity">
    <text evidence="1 5">Belongs to the MreC family.</text>
</comment>
<dbReference type="GO" id="GO:0008360">
    <property type="term" value="P:regulation of cell shape"/>
    <property type="evidence" value="ECO:0007669"/>
    <property type="project" value="UniProtKB-KW"/>
</dbReference>
<keyword evidence="3 5" id="KW-0133">Cell shape</keyword>
<evidence type="ECO:0000313" key="8">
    <source>
        <dbReference type="Proteomes" id="UP000242699"/>
    </source>
</evidence>
<gene>
    <name evidence="7" type="primary">mreC</name>
    <name evidence="7" type="ORF">C7B43_11135</name>
</gene>
<dbReference type="PANTHER" id="PTHR34138:SF1">
    <property type="entry name" value="CELL SHAPE-DETERMINING PROTEIN MREC"/>
    <property type="match status" value="1"/>
</dbReference>
<evidence type="ECO:0000313" key="7">
    <source>
        <dbReference type="EMBL" id="PSR27751.1"/>
    </source>
</evidence>
<dbReference type="EMBL" id="PXYT01000024">
    <property type="protein sequence ID" value="PSR27751.1"/>
    <property type="molecule type" value="Genomic_DNA"/>
</dbReference>
<name>A0A2T2WZT4_9FIRM</name>
<dbReference type="InterPro" id="IPR042175">
    <property type="entry name" value="Cell/Rod_MreC_2"/>
</dbReference>
<evidence type="ECO:0000259" key="6">
    <source>
        <dbReference type="Pfam" id="PF04085"/>
    </source>
</evidence>
<dbReference type="AlphaFoldDB" id="A0A2T2WZT4"/>
<dbReference type="InterPro" id="IPR042177">
    <property type="entry name" value="Cell/Rod_1"/>
</dbReference>
<dbReference type="GO" id="GO:0005886">
    <property type="term" value="C:plasma membrane"/>
    <property type="evidence" value="ECO:0007669"/>
    <property type="project" value="TreeGrafter"/>
</dbReference>
<dbReference type="Gene3D" id="2.40.10.350">
    <property type="entry name" value="Rod shape-determining protein MreC, domain 2"/>
    <property type="match status" value="1"/>
</dbReference>
<feature type="domain" description="Rod shape-determining protein MreC beta-barrel core" evidence="6">
    <location>
        <begin position="124"/>
        <end position="272"/>
    </location>
</feature>
<evidence type="ECO:0000256" key="5">
    <source>
        <dbReference type="PIRNR" id="PIRNR038471"/>
    </source>
</evidence>
<dbReference type="InterPro" id="IPR055342">
    <property type="entry name" value="MreC_beta-barrel_core"/>
</dbReference>
<dbReference type="Proteomes" id="UP000242699">
    <property type="component" value="Unassembled WGS sequence"/>
</dbReference>
<dbReference type="NCBIfam" id="TIGR00219">
    <property type="entry name" value="mreC"/>
    <property type="match status" value="1"/>
</dbReference>
<dbReference type="PIRSF" id="PIRSF038471">
    <property type="entry name" value="MreC"/>
    <property type="match status" value="1"/>
</dbReference>
<reference evidence="7 8" key="1">
    <citation type="journal article" date="2014" name="BMC Genomics">
        <title>Comparison of environmental and isolate Sulfobacillus genomes reveals diverse carbon, sulfur, nitrogen, and hydrogen metabolisms.</title>
        <authorList>
            <person name="Justice N.B."/>
            <person name="Norman A."/>
            <person name="Brown C.T."/>
            <person name="Singh A."/>
            <person name="Thomas B.C."/>
            <person name="Banfield J.F."/>
        </authorList>
    </citation>
    <scope>NUCLEOTIDE SEQUENCE [LARGE SCALE GENOMIC DNA]</scope>
    <source>
        <strain evidence="7">AMDSBA1</strain>
    </source>
</reference>
<comment type="function">
    <text evidence="5">Involved in formation and maintenance of cell shape.</text>
</comment>
<evidence type="ECO:0000256" key="4">
    <source>
        <dbReference type="ARBA" id="ARBA00032089"/>
    </source>
</evidence>
<organism evidence="7 8">
    <name type="scientific">Sulfobacillus benefaciens</name>
    <dbReference type="NCBI Taxonomy" id="453960"/>
    <lineage>
        <taxon>Bacteria</taxon>
        <taxon>Bacillati</taxon>
        <taxon>Bacillota</taxon>
        <taxon>Clostridia</taxon>
        <taxon>Eubacteriales</taxon>
        <taxon>Clostridiales Family XVII. Incertae Sedis</taxon>
        <taxon>Sulfobacillus</taxon>
    </lineage>
</organism>
<protein>
    <recommendedName>
        <fullName evidence="2 5">Cell shape-determining protein MreC</fullName>
    </recommendedName>
    <alternativeName>
        <fullName evidence="4 5">Cell shape protein MreC</fullName>
    </alternativeName>
</protein>
<accession>A0A2T2WZT4</accession>
<evidence type="ECO:0000256" key="3">
    <source>
        <dbReference type="ARBA" id="ARBA00022960"/>
    </source>
</evidence>